<dbReference type="AlphaFoldDB" id="A0A265UQV8"/>
<dbReference type="EMBL" id="NGJN01000006">
    <property type="protein sequence ID" value="OZV67689.1"/>
    <property type="molecule type" value="Genomic_DNA"/>
</dbReference>
<comment type="caution">
    <text evidence="2">The sequence shown here is derived from an EMBL/GenBank/DDBJ whole genome shotgun (WGS) entry which is preliminary data.</text>
</comment>
<evidence type="ECO:0000313" key="3">
    <source>
        <dbReference type="Proteomes" id="UP000216840"/>
    </source>
</evidence>
<dbReference type="Proteomes" id="UP000216840">
    <property type="component" value="Unassembled WGS sequence"/>
</dbReference>
<accession>A0A265UQV8</accession>
<evidence type="ECO:0000256" key="1">
    <source>
        <dbReference type="SAM" id="Phobius"/>
    </source>
</evidence>
<reference evidence="2 3" key="1">
    <citation type="submission" date="2017-05" db="EMBL/GenBank/DDBJ databases">
        <title>The draft genome sequence of Idiomarina salinarum WNB302.</title>
        <authorList>
            <person name="Sun Y."/>
            <person name="Chen B."/>
            <person name="Du Z."/>
        </authorList>
    </citation>
    <scope>NUCLEOTIDE SEQUENCE [LARGE SCALE GENOMIC DNA]</scope>
    <source>
        <strain evidence="2 3">WNB302</strain>
    </source>
</reference>
<protein>
    <submittedName>
        <fullName evidence="2">Uncharacterized protein</fullName>
    </submittedName>
</protein>
<gene>
    <name evidence="2" type="ORF">CA834_12150</name>
</gene>
<dbReference type="RefSeq" id="WP_094968982.1">
    <property type="nucleotide sequence ID" value="NZ_NGJN01000006.1"/>
</dbReference>
<proteinExistence type="predicted"/>
<keyword evidence="3" id="KW-1185">Reference proteome</keyword>
<name>A0A265UQV8_9FLAO</name>
<keyword evidence="1" id="KW-0472">Membrane</keyword>
<keyword evidence="1" id="KW-0812">Transmembrane</keyword>
<feature type="transmembrane region" description="Helical" evidence="1">
    <location>
        <begin position="33"/>
        <end position="52"/>
    </location>
</feature>
<sequence>MQMTKPNKLILLAAALIIASIVVVLYNDLQYNVWAFVLKISGLSVFMYALYLQAKQKKDKKEDLS</sequence>
<keyword evidence="1" id="KW-1133">Transmembrane helix</keyword>
<evidence type="ECO:0000313" key="2">
    <source>
        <dbReference type="EMBL" id="OZV67689.1"/>
    </source>
</evidence>
<feature type="transmembrane region" description="Helical" evidence="1">
    <location>
        <begin position="9"/>
        <end position="27"/>
    </location>
</feature>
<organism evidence="2 3">
    <name type="scientific">Winogradskyella aurantia</name>
    <dbReference type="NCBI Taxonomy" id="1915063"/>
    <lineage>
        <taxon>Bacteria</taxon>
        <taxon>Pseudomonadati</taxon>
        <taxon>Bacteroidota</taxon>
        <taxon>Flavobacteriia</taxon>
        <taxon>Flavobacteriales</taxon>
        <taxon>Flavobacteriaceae</taxon>
        <taxon>Winogradskyella</taxon>
    </lineage>
</organism>